<name>A0A6G1JC12_9PLEO</name>
<feature type="chain" id="PRO_5026058668" evidence="3">
    <location>
        <begin position="22"/>
        <end position="477"/>
    </location>
</feature>
<feature type="transmembrane region" description="Helical" evidence="2">
    <location>
        <begin position="262"/>
        <end position="279"/>
    </location>
</feature>
<dbReference type="OrthoDB" id="3434343at2759"/>
<feature type="compositionally biased region" description="Polar residues" evidence="1">
    <location>
        <begin position="318"/>
        <end position="328"/>
    </location>
</feature>
<feature type="transmembrane region" description="Helical" evidence="2">
    <location>
        <begin position="93"/>
        <end position="111"/>
    </location>
</feature>
<evidence type="ECO:0000256" key="1">
    <source>
        <dbReference type="SAM" id="MobiDB-lite"/>
    </source>
</evidence>
<organism evidence="4 5">
    <name type="scientific">Lentithecium fluviatile CBS 122367</name>
    <dbReference type="NCBI Taxonomy" id="1168545"/>
    <lineage>
        <taxon>Eukaryota</taxon>
        <taxon>Fungi</taxon>
        <taxon>Dikarya</taxon>
        <taxon>Ascomycota</taxon>
        <taxon>Pezizomycotina</taxon>
        <taxon>Dothideomycetes</taxon>
        <taxon>Pleosporomycetidae</taxon>
        <taxon>Pleosporales</taxon>
        <taxon>Massarineae</taxon>
        <taxon>Lentitheciaceae</taxon>
        <taxon>Lentithecium</taxon>
    </lineage>
</organism>
<feature type="signal peptide" evidence="3">
    <location>
        <begin position="1"/>
        <end position="21"/>
    </location>
</feature>
<feature type="transmembrane region" description="Helical" evidence="2">
    <location>
        <begin position="154"/>
        <end position="171"/>
    </location>
</feature>
<reference evidence="4" key="1">
    <citation type="journal article" date="2020" name="Stud. Mycol.">
        <title>101 Dothideomycetes genomes: a test case for predicting lifestyles and emergence of pathogens.</title>
        <authorList>
            <person name="Haridas S."/>
            <person name="Albert R."/>
            <person name="Binder M."/>
            <person name="Bloem J."/>
            <person name="Labutti K."/>
            <person name="Salamov A."/>
            <person name="Andreopoulos B."/>
            <person name="Baker S."/>
            <person name="Barry K."/>
            <person name="Bills G."/>
            <person name="Bluhm B."/>
            <person name="Cannon C."/>
            <person name="Castanera R."/>
            <person name="Culley D."/>
            <person name="Daum C."/>
            <person name="Ezra D."/>
            <person name="Gonzalez J."/>
            <person name="Henrissat B."/>
            <person name="Kuo A."/>
            <person name="Liang C."/>
            <person name="Lipzen A."/>
            <person name="Lutzoni F."/>
            <person name="Magnuson J."/>
            <person name="Mondo S."/>
            <person name="Nolan M."/>
            <person name="Ohm R."/>
            <person name="Pangilinan J."/>
            <person name="Park H.-J."/>
            <person name="Ramirez L."/>
            <person name="Alfaro M."/>
            <person name="Sun H."/>
            <person name="Tritt A."/>
            <person name="Yoshinaga Y."/>
            <person name="Zwiers L.-H."/>
            <person name="Turgeon B."/>
            <person name="Goodwin S."/>
            <person name="Spatafora J."/>
            <person name="Crous P."/>
            <person name="Grigoriev I."/>
        </authorList>
    </citation>
    <scope>NUCLEOTIDE SEQUENCE</scope>
    <source>
        <strain evidence="4">CBS 122367</strain>
    </source>
</reference>
<feature type="transmembrane region" description="Helical" evidence="2">
    <location>
        <begin position="349"/>
        <end position="370"/>
    </location>
</feature>
<keyword evidence="2" id="KW-1133">Transmembrane helix</keyword>
<dbReference type="Proteomes" id="UP000799291">
    <property type="component" value="Unassembled WGS sequence"/>
</dbReference>
<keyword evidence="2" id="KW-0472">Membrane</keyword>
<proteinExistence type="predicted"/>
<keyword evidence="5" id="KW-1185">Reference proteome</keyword>
<keyword evidence="2" id="KW-0812">Transmembrane</keyword>
<gene>
    <name evidence="4" type="ORF">K458DRAFT_385674</name>
</gene>
<evidence type="ECO:0000313" key="5">
    <source>
        <dbReference type="Proteomes" id="UP000799291"/>
    </source>
</evidence>
<evidence type="ECO:0000256" key="2">
    <source>
        <dbReference type="SAM" id="Phobius"/>
    </source>
</evidence>
<keyword evidence="3" id="KW-0732">Signal</keyword>
<dbReference type="EMBL" id="MU005574">
    <property type="protein sequence ID" value="KAF2688104.1"/>
    <property type="molecule type" value="Genomic_DNA"/>
</dbReference>
<accession>A0A6G1JC12</accession>
<sequence length="477" mass="53334">MLPKLLSLVLLFAALIYDARATPLSTPISLSVPSVSIHRERSTSDEELTAWTVRCGYAISGMFCATQRLTVYIIAICIFCFRFHEWLTAVGTAYLVTYTVTTAIYGIALAADPAVGSDADFVRIGRLLTISVFMTFLFVRFAPHIFKNNVKSTLMLWVGITLLAWIIVAARENAFWSQFYRVRGVEVCNSAGLCVDTCSTVMPASKFRGPSDEVMSIQKTKRQLAIPANGSLSINEFLGVAVNFTATLPSLGYNSKHSFDPGFIPFLVAWLLAFVNWIIPPREIRNNLFQAIVKKNTANEYAKRMSHSTISKGPATKQPRQNGAAHSSSRGSWSILSVRVQTAKALATFCYIFTTLAMLVFPGIFVWSIFQGESGFRSSIFIEQEGPRNVGQWGPCVGVALAAVAALFDRLSSRAGNQIDIWALQEVQRPPDAERPRWLFGWEEGWLWYVINREEWKNFVAWWKDPIRVCWPSVMSS</sequence>
<feature type="transmembrane region" description="Helical" evidence="2">
    <location>
        <begin position="390"/>
        <end position="408"/>
    </location>
</feature>
<evidence type="ECO:0000256" key="3">
    <source>
        <dbReference type="SAM" id="SignalP"/>
    </source>
</evidence>
<feature type="region of interest" description="Disordered" evidence="1">
    <location>
        <begin position="305"/>
        <end position="328"/>
    </location>
</feature>
<dbReference type="AlphaFoldDB" id="A0A6G1JC12"/>
<feature type="transmembrane region" description="Helical" evidence="2">
    <location>
        <begin position="123"/>
        <end position="142"/>
    </location>
</feature>
<protein>
    <submittedName>
        <fullName evidence="4">Uncharacterized protein</fullName>
    </submittedName>
</protein>
<feature type="transmembrane region" description="Helical" evidence="2">
    <location>
        <begin position="57"/>
        <end position="81"/>
    </location>
</feature>
<evidence type="ECO:0000313" key="4">
    <source>
        <dbReference type="EMBL" id="KAF2688104.1"/>
    </source>
</evidence>